<dbReference type="PANTHER" id="PTHR30336:SF4">
    <property type="entry name" value="ENVELOPE BIOGENESIS FACTOR ELYC"/>
    <property type="match status" value="1"/>
</dbReference>
<dbReference type="GO" id="GO:0005886">
    <property type="term" value="C:plasma membrane"/>
    <property type="evidence" value="ECO:0007669"/>
    <property type="project" value="TreeGrafter"/>
</dbReference>
<reference evidence="2 3" key="1">
    <citation type="submission" date="2019-09" db="EMBL/GenBank/DDBJ databases">
        <title>Photobacterium damselae subsp. damselae CDC-2227-81, a human clinical isolate.</title>
        <authorList>
            <person name="Osorio C.R."/>
        </authorList>
    </citation>
    <scope>NUCLEOTIDE SEQUENCE [LARGE SCALE GENOMIC DNA]</scope>
    <source>
        <strain evidence="2 3">CDC-2227-81</strain>
    </source>
</reference>
<evidence type="ECO:0000313" key="3">
    <source>
        <dbReference type="Proteomes" id="UP000480943"/>
    </source>
</evidence>
<dbReference type="AlphaFoldDB" id="A0AAD3WX22"/>
<dbReference type="Proteomes" id="UP000480943">
    <property type="component" value="Unassembled WGS sequence"/>
</dbReference>
<dbReference type="CDD" id="cd06259">
    <property type="entry name" value="YdcF-like"/>
    <property type="match status" value="1"/>
</dbReference>
<organism evidence="2 3">
    <name type="scientific">Photobacterium damselae subsp. damselae</name>
    <name type="common">Listonella damsela</name>
    <dbReference type="NCBI Taxonomy" id="85581"/>
    <lineage>
        <taxon>Bacteria</taxon>
        <taxon>Pseudomonadati</taxon>
        <taxon>Pseudomonadota</taxon>
        <taxon>Gammaproteobacteria</taxon>
        <taxon>Vibrionales</taxon>
        <taxon>Vibrionaceae</taxon>
        <taxon>Photobacterium</taxon>
    </lineage>
</organism>
<proteinExistence type="predicted"/>
<evidence type="ECO:0000259" key="1">
    <source>
        <dbReference type="Pfam" id="PF02698"/>
    </source>
</evidence>
<gene>
    <name evidence="2" type="ORF">F6450_05775</name>
</gene>
<sequence>MYSKSTEVLMCVIFMERTLALENAFTAFKSSNRTDYQVNGQLTNNIDAAILYLKQHLEQYPNDHYAALTLGNLYTFQGRYLAAFSIWQPLSNLPKVAHNAKIMNIACFYLATWHHYKDELFESEYYSQLLHKYAPKRSQHFDLLIHTLHHCLSLPIQYNLPNSNLNNHAIIVLGHQLNPDGTLSDFAKDRLKIAIKLRKKITNSLIFLTGGRAQNGMSEAQAMKQWLQERGIDHSDIVLEEQSCNTIENAQYTVPLLHQYAIESATIISNSIHVHRALLAFSLTNNKQENSAIEWQHVAVKDGLLANNMIDEETKRNCYIDALRCLDLPAFYCPPEMISV</sequence>
<dbReference type="InterPro" id="IPR014729">
    <property type="entry name" value="Rossmann-like_a/b/a_fold"/>
</dbReference>
<evidence type="ECO:0000313" key="2">
    <source>
        <dbReference type="EMBL" id="KAB1182843.1"/>
    </source>
</evidence>
<dbReference type="Gene3D" id="3.40.50.620">
    <property type="entry name" value="HUPs"/>
    <property type="match status" value="1"/>
</dbReference>
<dbReference type="InterPro" id="IPR051599">
    <property type="entry name" value="Cell_Envelope_Assoc"/>
</dbReference>
<dbReference type="InterPro" id="IPR011990">
    <property type="entry name" value="TPR-like_helical_dom_sf"/>
</dbReference>
<dbReference type="EMBL" id="VZUQ01000037">
    <property type="protein sequence ID" value="KAB1182843.1"/>
    <property type="molecule type" value="Genomic_DNA"/>
</dbReference>
<protein>
    <submittedName>
        <fullName evidence="2">YdcF family protein</fullName>
    </submittedName>
</protein>
<dbReference type="Gene3D" id="1.25.40.10">
    <property type="entry name" value="Tetratricopeptide repeat domain"/>
    <property type="match status" value="1"/>
</dbReference>
<dbReference type="SUPFAM" id="SSF48452">
    <property type="entry name" value="TPR-like"/>
    <property type="match status" value="1"/>
</dbReference>
<accession>A0AAD3WX22</accession>
<dbReference type="InterPro" id="IPR003848">
    <property type="entry name" value="DUF218"/>
</dbReference>
<comment type="caution">
    <text evidence="2">The sequence shown here is derived from an EMBL/GenBank/DDBJ whole genome shotgun (WGS) entry which is preliminary data.</text>
</comment>
<dbReference type="Pfam" id="PF02698">
    <property type="entry name" value="DUF218"/>
    <property type="match status" value="1"/>
</dbReference>
<dbReference type="PANTHER" id="PTHR30336">
    <property type="entry name" value="INNER MEMBRANE PROTEIN, PROBABLE PERMEASE"/>
    <property type="match status" value="1"/>
</dbReference>
<dbReference type="GO" id="GO:0000270">
    <property type="term" value="P:peptidoglycan metabolic process"/>
    <property type="evidence" value="ECO:0007669"/>
    <property type="project" value="TreeGrafter"/>
</dbReference>
<name>A0AAD3WX22_PHODD</name>
<feature type="domain" description="DUF218" evidence="1">
    <location>
        <begin position="169"/>
        <end position="283"/>
    </location>
</feature>
<dbReference type="GO" id="GO:0043164">
    <property type="term" value="P:Gram-negative-bacterium-type cell wall biogenesis"/>
    <property type="evidence" value="ECO:0007669"/>
    <property type="project" value="TreeGrafter"/>
</dbReference>